<accession>A0A183UX81</accession>
<evidence type="ECO:0000256" key="1">
    <source>
        <dbReference type="SAM" id="MobiDB-lite"/>
    </source>
</evidence>
<keyword evidence="3" id="KW-1185">Reference proteome</keyword>
<name>A0A183UX81_TOXCA</name>
<dbReference type="AlphaFoldDB" id="A0A183UX81"/>
<dbReference type="Proteomes" id="UP000050794">
    <property type="component" value="Unassembled WGS sequence"/>
</dbReference>
<reference evidence="4" key="1">
    <citation type="submission" date="2016-06" db="UniProtKB">
        <authorList>
            <consortium name="WormBaseParasite"/>
        </authorList>
    </citation>
    <scope>IDENTIFICATION</scope>
</reference>
<evidence type="ECO:0000313" key="4">
    <source>
        <dbReference type="WBParaSite" id="TCNE_0001310101-mRNA-1"/>
    </source>
</evidence>
<reference evidence="2 3" key="2">
    <citation type="submission" date="2018-11" db="EMBL/GenBank/DDBJ databases">
        <authorList>
            <consortium name="Pathogen Informatics"/>
        </authorList>
    </citation>
    <scope>NUCLEOTIDE SEQUENCE [LARGE SCALE GENOMIC DNA]</scope>
</reference>
<organism evidence="3 4">
    <name type="scientific">Toxocara canis</name>
    <name type="common">Canine roundworm</name>
    <dbReference type="NCBI Taxonomy" id="6265"/>
    <lineage>
        <taxon>Eukaryota</taxon>
        <taxon>Metazoa</taxon>
        <taxon>Ecdysozoa</taxon>
        <taxon>Nematoda</taxon>
        <taxon>Chromadorea</taxon>
        <taxon>Rhabditida</taxon>
        <taxon>Spirurina</taxon>
        <taxon>Ascaridomorpha</taxon>
        <taxon>Ascaridoidea</taxon>
        <taxon>Toxocaridae</taxon>
        <taxon>Toxocara</taxon>
    </lineage>
</organism>
<evidence type="ECO:0000313" key="2">
    <source>
        <dbReference type="EMBL" id="VDM44422.1"/>
    </source>
</evidence>
<dbReference type="EMBL" id="UYWY01021563">
    <property type="protein sequence ID" value="VDM44422.1"/>
    <property type="molecule type" value="Genomic_DNA"/>
</dbReference>
<sequence length="93" mass="9864">MANDAATSGSVTTSMQKTIVDLKAPGWPAPSYTNMATYNSFVVAQPAQAPQEYIESKSVAGRIRPATHQLPSRHDQSSTIVAFVGDRSPSVNA</sequence>
<gene>
    <name evidence="2" type="ORF">TCNE_LOCUS13101</name>
</gene>
<protein>
    <submittedName>
        <fullName evidence="2 4">Uncharacterized protein</fullName>
    </submittedName>
</protein>
<feature type="region of interest" description="Disordered" evidence="1">
    <location>
        <begin position="66"/>
        <end position="93"/>
    </location>
</feature>
<dbReference type="WBParaSite" id="TCNE_0001310101-mRNA-1">
    <property type="protein sequence ID" value="TCNE_0001310101-mRNA-1"/>
    <property type="gene ID" value="TCNE_0001310101"/>
</dbReference>
<evidence type="ECO:0000313" key="3">
    <source>
        <dbReference type="Proteomes" id="UP000050794"/>
    </source>
</evidence>
<proteinExistence type="predicted"/>